<reference evidence="1 2" key="1">
    <citation type="journal article" date="2010" name="BMC Genomics">
        <title>Complete genome sequence and lifestyle of black-pigmented Corynebacterium aurimucosum ATCC 700975 (formerly C. nigricans CN-1) isolated from a vaginal swab of a woman with spontaneous abortion.</title>
        <authorList>
            <person name="Trost E."/>
            <person name="Gotker S."/>
            <person name="Schneider J."/>
            <person name="Schneiker-Bekel S."/>
            <person name="Szczepanowski R."/>
            <person name="Tilker A."/>
            <person name="Viehoever P."/>
            <person name="Arnold W."/>
            <person name="Bekel T."/>
            <person name="Blom J."/>
            <person name="Gartemann K.H."/>
            <person name="Linke B."/>
            <person name="Goesmann A."/>
            <person name="Puhler A."/>
            <person name="Shukla S.K."/>
            <person name="Tauch A."/>
        </authorList>
    </citation>
    <scope>NUCLEOTIDE SEQUENCE [LARGE SCALE GENOMIC DNA]</scope>
    <source>
        <strain evidence="2">ATCC 700975 / DSM 44827 / CIP 107346 / CN-1</strain>
    </source>
</reference>
<gene>
    <name evidence="1" type="ordered locus">cauri_0122</name>
</gene>
<dbReference type="STRING" id="548476.cauri_0122"/>
<evidence type="ECO:0000313" key="2">
    <source>
        <dbReference type="Proteomes" id="UP000002077"/>
    </source>
</evidence>
<accession>C3PJ63</accession>
<organism evidence="1 2">
    <name type="scientific">Corynebacterium aurimucosum (strain ATCC 700975 / DSM 44827 / CIP 107346 / CN-1)</name>
    <name type="common">Corynebacterium nigricans</name>
    <dbReference type="NCBI Taxonomy" id="548476"/>
    <lineage>
        <taxon>Bacteria</taxon>
        <taxon>Bacillati</taxon>
        <taxon>Actinomycetota</taxon>
        <taxon>Actinomycetes</taxon>
        <taxon>Mycobacteriales</taxon>
        <taxon>Corynebacteriaceae</taxon>
        <taxon>Corynebacterium</taxon>
    </lineage>
</organism>
<dbReference type="Proteomes" id="UP000002077">
    <property type="component" value="Chromosome"/>
</dbReference>
<dbReference type="EMBL" id="CP001601">
    <property type="protein sequence ID" value="ACP31721.1"/>
    <property type="molecule type" value="Genomic_DNA"/>
</dbReference>
<evidence type="ECO:0000313" key="1">
    <source>
        <dbReference type="EMBL" id="ACP31721.1"/>
    </source>
</evidence>
<proteinExistence type="predicted"/>
<protein>
    <submittedName>
        <fullName evidence="1">Uncharacterized protein</fullName>
    </submittedName>
</protein>
<dbReference type="HOGENOM" id="CLU_3214954_0_0_11"/>
<sequence length="44" mass="4597">MLLPGVDAAAQRVDAAEAVGAEWIFIGDVLKGRPADSFHATWSG</sequence>
<name>C3PJ63_CORA7</name>
<dbReference type="AlphaFoldDB" id="C3PJ63"/>
<keyword evidence="2" id="KW-1185">Reference proteome</keyword>
<dbReference type="KEGG" id="car:cauri_0122"/>